<keyword evidence="3" id="KW-1185">Reference proteome</keyword>
<keyword evidence="1" id="KW-0812">Transmembrane</keyword>
<feature type="transmembrane region" description="Helical" evidence="1">
    <location>
        <begin position="12"/>
        <end position="32"/>
    </location>
</feature>
<protein>
    <submittedName>
        <fullName evidence="2">Uncharacterized protein</fullName>
    </submittedName>
</protein>
<dbReference type="AlphaFoldDB" id="A0A916SBS0"/>
<feature type="transmembrane region" description="Helical" evidence="1">
    <location>
        <begin position="38"/>
        <end position="56"/>
    </location>
</feature>
<evidence type="ECO:0000313" key="2">
    <source>
        <dbReference type="EMBL" id="GGA92815.1"/>
    </source>
</evidence>
<reference evidence="2" key="1">
    <citation type="journal article" date="2014" name="Int. J. Syst. Evol. Microbiol.">
        <title>Complete genome sequence of Corynebacterium casei LMG S-19264T (=DSM 44701T), isolated from a smear-ripened cheese.</title>
        <authorList>
            <consortium name="US DOE Joint Genome Institute (JGI-PGF)"/>
            <person name="Walter F."/>
            <person name="Albersmeier A."/>
            <person name="Kalinowski J."/>
            <person name="Ruckert C."/>
        </authorList>
    </citation>
    <scope>NUCLEOTIDE SEQUENCE</scope>
    <source>
        <strain evidence="2">CGMCC 1.12813</strain>
    </source>
</reference>
<accession>A0A916SBS0</accession>
<feature type="transmembrane region" description="Helical" evidence="1">
    <location>
        <begin position="86"/>
        <end position="107"/>
    </location>
</feature>
<organism evidence="2 3">
    <name type="scientific">Conyzicola nivalis</name>
    <dbReference type="NCBI Taxonomy" id="1477021"/>
    <lineage>
        <taxon>Bacteria</taxon>
        <taxon>Bacillati</taxon>
        <taxon>Actinomycetota</taxon>
        <taxon>Actinomycetes</taxon>
        <taxon>Micrococcales</taxon>
        <taxon>Microbacteriaceae</taxon>
        <taxon>Conyzicola</taxon>
    </lineage>
</organism>
<gene>
    <name evidence="2" type="ORF">GCM10010979_04230</name>
</gene>
<evidence type="ECO:0000313" key="3">
    <source>
        <dbReference type="Proteomes" id="UP000606922"/>
    </source>
</evidence>
<name>A0A916SBS0_9MICO</name>
<dbReference type="Proteomes" id="UP000606922">
    <property type="component" value="Unassembled WGS sequence"/>
</dbReference>
<keyword evidence="1" id="KW-1133">Transmembrane helix</keyword>
<dbReference type="InterPro" id="IPR046548">
    <property type="entry name" value="DUF6804"/>
</dbReference>
<reference evidence="2" key="2">
    <citation type="submission" date="2020-09" db="EMBL/GenBank/DDBJ databases">
        <authorList>
            <person name="Sun Q."/>
            <person name="Zhou Y."/>
        </authorList>
    </citation>
    <scope>NUCLEOTIDE SEQUENCE</scope>
    <source>
        <strain evidence="2">CGMCC 1.12813</strain>
    </source>
</reference>
<comment type="caution">
    <text evidence="2">The sequence shown here is derived from an EMBL/GenBank/DDBJ whole genome shotgun (WGS) entry which is preliminary data.</text>
</comment>
<sequence length="116" mass="12850">MSASYPTPQFRRTALAPGILGALVLLAGIALIGSDAFTIIRFAVCALALIVSVFAWQARMWWWIIGLGPIALLWNPVFPVELDDNTWLTVEYVAALVFIAAGILIKIRNPEDRNRR</sequence>
<dbReference type="EMBL" id="BMGB01000001">
    <property type="protein sequence ID" value="GGA92815.1"/>
    <property type="molecule type" value="Genomic_DNA"/>
</dbReference>
<feature type="transmembrane region" description="Helical" evidence="1">
    <location>
        <begin position="61"/>
        <end position="80"/>
    </location>
</feature>
<keyword evidence="1" id="KW-0472">Membrane</keyword>
<proteinExistence type="predicted"/>
<evidence type="ECO:0000256" key="1">
    <source>
        <dbReference type="SAM" id="Phobius"/>
    </source>
</evidence>
<dbReference type="RefSeq" id="WP_188509059.1">
    <property type="nucleotide sequence ID" value="NZ_BMGB01000001.1"/>
</dbReference>
<dbReference type="Pfam" id="PF20619">
    <property type="entry name" value="DUF6804"/>
    <property type="match status" value="1"/>
</dbReference>